<keyword evidence="5" id="KW-1188">Viral release from host cell</keyword>
<dbReference type="GO" id="GO:0044423">
    <property type="term" value="C:virion component"/>
    <property type="evidence" value="ECO:0007669"/>
    <property type="project" value="UniProtKB-KW"/>
</dbReference>
<dbReference type="Pfam" id="PF12236">
    <property type="entry name" value="Head-tail_con"/>
    <property type="match status" value="1"/>
</dbReference>
<evidence type="ECO:0000313" key="12">
    <source>
        <dbReference type="Proteomes" id="UP000683418"/>
    </source>
</evidence>
<evidence type="ECO:0000256" key="1">
    <source>
        <dbReference type="ARBA" id="ARBA00003421"/>
    </source>
</evidence>
<keyword evidence="8" id="KW-1171">Viral genome ejection through host cell envelope</keyword>
<gene>
    <name evidence="11" type="ORF">vBAmePR8F_gp36</name>
</gene>
<evidence type="ECO:0000256" key="2">
    <source>
        <dbReference type="ARBA" id="ARBA00004328"/>
    </source>
</evidence>
<keyword evidence="12" id="KW-1185">Reference proteome</keyword>
<evidence type="ECO:0000256" key="3">
    <source>
        <dbReference type="ARBA" id="ARBA00022470"/>
    </source>
</evidence>
<organism evidence="11 12">
    <name type="scientific">Alteromonas phage vB_AmeP_R8W</name>
    <dbReference type="NCBI Taxonomy" id="2774152"/>
    <lineage>
        <taxon>Viruses</taxon>
        <taxon>Duplodnaviria</taxon>
        <taxon>Heunggongvirae</taxon>
        <taxon>Uroviricota</taxon>
        <taxon>Caudoviricetes</taxon>
        <taxon>Autographivirales</taxon>
        <taxon>Foturvirus</taxon>
        <taxon>Foturvirus R8W</taxon>
    </lineage>
</organism>
<reference evidence="11 12" key="1">
    <citation type="submission" date="2020-09" db="EMBL/GenBank/DDBJ databases">
        <authorList>
            <person name="Feng X."/>
            <person name="Yan W."/>
            <person name="Jiao N."/>
            <person name="Zhang R."/>
        </authorList>
    </citation>
    <scope>NUCLEOTIDE SEQUENCE [LARGE SCALE GENOMIC DNA]</scope>
</reference>
<keyword evidence="9" id="KW-0231">Viral genome packaging</keyword>
<evidence type="ECO:0000313" key="11">
    <source>
        <dbReference type="EMBL" id="QPI17696.1"/>
    </source>
</evidence>
<evidence type="ECO:0000256" key="10">
    <source>
        <dbReference type="ARBA" id="ARBA00023296"/>
    </source>
</evidence>
<evidence type="ECO:0000256" key="5">
    <source>
        <dbReference type="ARBA" id="ARBA00022612"/>
    </source>
</evidence>
<evidence type="ECO:0000256" key="7">
    <source>
        <dbReference type="ARBA" id="ARBA00022950"/>
    </source>
</evidence>
<evidence type="ECO:0000256" key="8">
    <source>
        <dbReference type="ARBA" id="ARBA00023009"/>
    </source>
</evidence>
<sequence>MDINALKAKYLTNDFKLKGEFMGGCADREDVLTKAERYAGWTLPMIFPDDPLEESDEMQNDFQSVGAQAVNNLSNKIMMALFQPAKPFFRMSLTAPQKELLQSTGMSTAQVDAALAESEREAMRELEKAGARVALIDIITQLIITGNSMLYMPPDDDVTVYSMRDYTIKRDLRGNPVKIIIKETKTVDSLGDDLAALAAASGYGESDEVALYTGVVRTGKERYMVWQEMEDICYCHKRVGYYTKDTLPWIPLTWQLARGKNYGTGLVEQYSGDFSLLSTFAEAMVDYATVVTDVKNLVNPTGMTDVRALTEAPSGAYVQGREEDIFAYTASKDMAQASAFLNDRFDTVARRVASAFLLNSQVTRDAERVTAEEIRMQAHELESSLGGVYSRLASELQLPLAKRLMRKIDPAFKDVEPTIVTGFDSLSRNSELDNVRALIQDLAGVANLPEQAQAWINMGDLIAMLGAGHGVDYSKFLKDADTVKAEGEARMKAQAQMAGMEAQAVAQGQSKA</sequence>
<dbReference type="InterPro" id="IPR020991">
    <property type="entry name" value="Connector_podovirus"/>
</dbReference>
<dbReference type="EMBL" id="MW043865">
    <property type="protein sequence ID" value="QPI17696.1"/>
    <property type="molecule type" value="Genomic_DNA"/>
</dbReference>
<evidence type="ECO:0000256" key="6">
    <source>
        <dbReference type="ARBA" id="ARBA00022844"/>
    </source>
</evidence>
<dbReference type="GO" id="GO:0099002">
    <property type="term" value="P:symbiont genome ejection through host cell envelope, short tail mechanism"/>
    <property type="evidence" value="ECO:0007669"/>
    <property type="project" value="UniProtKB-KW"/>
</dbReference>
<evidence type="ECO:0000256" key="9">
    <source>
        <dbReference type="ARBA" id="ARBA00023219"/>
    </source>
</evidence>
<dbReference type="Proteomes" id="UP000683418">
    <property type="component" value="Segment"/>
</dbReference>
<accession>A0A8E4RFY5</accession>
<name>A0A8E4RFY5_9CAUD</name>
<keyword evidence="7" id="KW-0118">Viral capsid assembly</keyword>
<evidence type="ECO:0000256" key="4">
    <source>
        <dbReference type="ARBA" id="ARBA00022595"/>
    </source>
</evidence>
<proteinExistence type="predicted"/>
<comment type="subcellular location">
    <subcellularLocation>
        <location evidence="2">Virion</location>
    </subcellularLocation>
</comment>
<keyword evidence="3" id="KW-1244">Viral short tail ejection system</keyword>
<keyword evidence="6" id="KW-0946">Virion</keyword>
<keyword evidence="4" id="KW-1162">Viral penetration into host cytoplasm</keyword>
<comment type="function">
    <text evidence="1">Forms the portal vertex of the capsid. This portal plays critical roles in head assembly, genome packaging, neck/tail attachment, and genome ejection. The portal protein multimerizes as a single ring-shaped homododecamer arranged around a central channel.</text>
</comment>
<protein>
    <submittedName>
        <fullName evidence="11">Putative head to tail connector</fullName>
    </submittedName>
</protein>
<keyword evidence="10" id="KW-1160">Virus entry into host cell</keyword>